<dbReference type="Pfam" id="PF07494">
    <property type="entry name" value="Reg_prop"/>
    <property type="match status" value="1"/>
</dbReference>
<accession>A0A6L5XG34</accession>
<reference evidence="4 5" key="1">
    <citation type="submission" date="2019-08" db="EMBL/GenBank/DDBJ databases">
        <title>In-depth cultivation of the pig gut microbiome towards novel bacterial diversity and tailored functional studies.</title>
        <authorList>
            <person name="Wylensek D."/>
            <person name="Hitch T.C.A."/>
            <person name="Clavel T."/>
        </authorList>
    </citation>
    <scope>NUCLEOTIDE SEQUENCE [LARGE SCALE GENOMIC DNA]</scope>
    <source>
        <strain evidence="4 5">Oil-RF-744-WCA-WT-10</strain>
    </source>
</reference>
<evidence type="ECO:0000256" key="1">
    <source>
        <dbReference type="SAM" id="SignalP"/>
    </source>
</evidence>
<dbReference type="AlphaFoldDB" id="A0A6L5XG34"/>
<evidence type="ECO:0000259" key="2">
    <source>
        <dbReference type="Pfam" id="PF13860"/>
    </source>
</evidence>
<dbReference type="InterPro" id="IPR048954">
    <property type="entry name" value="PorZ_N"/>
</dbReference>
<dbReference type="Pfam" id="PF21544">
    <property type="entry name" value="PorZ_N_b_propeller"/>
    <property type="match status" value="1"/>
</dbReference>
<comment type="caution">
    <text evidence="4">The sequence shown here is derived from an EMBL/GenBank/DDBJ whole genome shotgun (WGS) entry which is preliminary data.</text>
</comment>
<dbReference type="InterPro" id="IPR011110">
    <property type="entry name" value="Reg_prop"/>
</dbReference>
<evidence type="ECO:0000313" key="5">
    <source>
        <dbReference type="Proteomes" id="UP000483362"/>
    </source>
</evidence>
<gene>
    <name evidence="4" type="ORF">FYJ29_12000</name>
</gene>
<feature type="domain" description="PorZ N-terminal beta-propeller" evidence="3">
    <location>
        <begin position="48"/>
        <end position="188"/>
    </location>
</feature>
<organism evidence="4 5">
    <name type="scientific">Sodaliphilus pleomorphus</name>
    <dbReference type="NCBI Taxonomy" id="2606626"/>
    <lineage>
        <taxon>Bacteria</taxon>
        <taxon>Pseudomonadati</taxon>
        <taxon>Bacteroidota</taxon>
        <taxon>Bacteroidia</taxon>
        <taxon>Bacteroidales</taxon>
        <taxon>Muribaculaceae</taxon>
        <taxon>Sodaliphilus</taxon>
    </lineage>
</organism>
<feature type="signal peptide" evidence="1">
    <location>
        <begin position="1"/>
        <end position="23"/>
    </location>
</feature>
<feature type="domain" description="FlgD/Vpr Ig-like" evidence="2">
    <location>
        <begin position="699"/>
        <end position="749"/>
    </location>
</feature>
<dbReference type="Gene3D" id="2.130.10.10">
    <property type="entry name" value="YVTN repeat-like/Quinoprotein amine dehydrogenase"/>
    <property type="match status" value="2"/>
</dbReference>
<dbReference type="RefSeq" id="WP_154327668.1">
    <property type="nucleotide sequence ID" value="NZ_CP045696.1"/>
</dbReference>
<keyword evidence="1" id="KW-0732">Signal</keyword>
<proteinExistence type="predicted"/>
<sequence length="770" mass="83259">MIKHFISLCLLGLLVLAQGTATAAGKWRIHPSYVGTGIQNIVDTGDKVYYLVSNNLYCLDKSTGENLSLNKINSLNDASITGIYYNDYKHYLMIAYADANIDVITSNGRVVNLPDIMAASLTSTKAINDITFTAGGEAFVATTFGYVVYNDTKWEVKESHIYNTSISSAAVVGDYVLLSAGSNIYYGKAGTHYETLGSMMSTGDNDNGRIYPIADNKFMLLTGWTFEYTVTPNPDGTLAFASATIVENMTDNLHRTPQGYLGNCMGSQFYYTLDDSGTLQSKVDGGTAMYSACSDGDGTLWSVTPRGLHSAADTAAYYMPDAITTATPYWLRYDTRNNLLYVTSTGTNSLITEQRLPTAVNTYDGNSWTNVTPSPAIDGGGTYYPVFLPGDKTSYLMGSWWSGIYKITGRTVAYDYNWSNSPLELIINYYCHATIDIDRHGNLWAAQTGPAPGSNVYVLPSNKLSQATTTRSDWLKVDIPNLQGSKRARWLMLKSSDIMLYADGEFGGNLTFINNGGTLSSTVTSRSYSNLIDQDGTTYSWNNICSMAEDNNGAVWVGTTNGVVSLNPSAAFSTGFAVNHIKVPRNDGTTLADYLLDGLQVNAIAVDGANRKWLGTDASGLFLVSSDGSSIIQSFNTSNSPLLSNKVYDIACDPNSNAVYVTTAGGLQEYQSDSAPSQYDFNDIHAYPNPVRPDYLGEITITGLMENSLVKIADASGNVVRQLKSTGGTATWNGRDDSGERVKSGVYYIMGSSSDSSTGKGGVCKLLIMR</sequence>
<evidence type="ECO:0000259" key="3">
    <source>
        <dbReference type="Pfam" id="PF21544"/>
    </source>
</evidence>
<evidence type="ECO:0000313" key="4">
    <source>
        <dbReference type="EMBL" id="MSS18471.1"/>
    </source>
</evidence>
<protein>
    <submittedName>
        <fullName evidence="4">Uncharacterized protein</fullName>
    </submittedName>
</protein>
<dbReference type="InterPro" id="IPR025965">
    <property type="entry name" value="FlgD/Vpr_Ig-like"/>
</dbReference>
<feature type="chain" id="PRO_5026698001" evidence="1">
    <location>
        <begin position="24"/>
        <end position="770"/>
    </location>
</feature>
<dbReference type="EMBL" id="VULT01000022">
    <property type="protein sequence ID" value="MSS18471.1"/>
    <property type="molecule type" value="Genomic_DNA"/>
</dbReference>
<dbReference type="Pfam" id="PF13860">
    <property type="entry name" value="FlgD_ig"/>
    <property type="match status" value="1"/>
</dbReference>
<dbReference type="SUPFAM" id="SSF63829">
    <property type="entry name" value="Calcium-dependent phosphotriesterase"/>
    <property type="match status" value="1"/>
</dbReference>
<dbReference type="Gene3D" id="2.60.40.4070">
    <property type="match status" value="1"/>
</dbReference>
<dbReference type="Proteomes" id="UP000483362">
    <property type="component" value="Unassembled WGS sequence"/>
</dbReference>
<dbReference type="InterPro" id="IPR015943">
    <property type="entry name" value="WD40/YVTN_repeat-like_dom_sf"/>
</dbReference>
<keyword evidence="5" id="KW-1185">Reference proteome</keyword>
<name>A0A6L5XG34_9BACT</name>